<feature type="DNA-binding region" description="H-T-H motif" evidence="2">
    <location>
        <begin position="37"/>
        <end position="56"/>
    </location>
</feature>
<dbReference type="InterPro" id="IPR009057">
    <property type="entry name" value="Homeodomain-like_sf"/>
</dbReference>
<evidence type="ECO:0000259" key="3">
    <source>
        <dbReference type="PROSITE" id="PS50977"/>
    </source>
</evidence>
<dbReference type="InterPro" id="IPR049513">
    <property type="entry name" value="TetR_C_40"/>
</dbReference>
<comment type="caution">
    <text evidence="4">The sequence shown here is derived from an EMBL/GenBank/DDBJ whole genome shotgun (WGS) entry which is preliminary data.</text>
</comment>
<dbReference type="InterPro" id="IPR001647">
    <property type="entry name" value="HTH_TetR"/>
</dbReference>
<dbReference type="GO" id="GO:0003677">
    <property type="term" value="F:DNA binding"/>
    <property type="evidence" value="ECO:0007669"/>
    <property type="project" value="UniProtKB-UniRule"/>
</dbReference>
<evidence type="ECO:0000256" key="1">
    <source>
        <dbReference type="ARBA" id="ARBA00023125"/>
    </source>
</evidence>
<reference evidence="4 5" key="1">
    <citation type="submission" date="2018-05" db="EMBL/GenBank/DDBJ databases">
        <title>Zavarzinia sp. HR-AS.</title>
        <authorList>
            <person name="Lee Y."/>
            <person name="Jeon C.O."/>
        </authorList>
    </citation>
    <scope>NUCLEOTIDE SEQUENCE [LARGE SCALE GENOMIC DNA]</scope>
    <source>
        <strain evidence="4 5">HR-AS</strain>
    </source>
</reference>
<dbReference type="Proteomes" id="UP000245461">
    <property type="component" value="Unassembled WGS sequence"/>
</dbReference>
<proteinExistence type="predicted"/>
<accession>A0A317E546</accession>
<evidence type="ECO:0000256" key="2">
    <source>
        <dbReference type="PROSITE-ProRule" id="PRU00335"/>
    </source>
</evidence>
<dbReference type="Gene3D" id="1.10.357.10">
    <property type="entry name" value="Tetracycline Repressor, domain 2"/>
    <property type="match status" value="1"/>
</dbReference>
<dbReference type="EMBL" id="QGLE01000007">
    <property type="protein sequence ID" value="PWR21350.1"/>
    <property type="molecule type" value="Genomic_DNA"/>
</dbReference>
<organism evidence="4 5">
    <name type="scientific">Zavarzinia aquatilis</name>
    <dbReference type="NCBI Taxonomy" id="2211142"/>
    <lineage>
        <taxon>Bacteria</taxon>
        <taxon>Pseudomonadati</taxon>
        <taxon>Pseudomonadota</taxon>
        <taxon>Alphaproteobacteria</taxon>
        <taxon>Rhodospirillales</taxon>
        <taxon>Zavarziniaceae</taxon>
        <taxon>Zavarzinia</taxon>
    </lineage>
</organism>
<protein>
    <recommendedName>
        <fullName evidence="3">HTH tetR-type domain-containing protein</fullName>
    </recommendedName>
</protein>
<name>A0A317E546_9PROT</name>
<dbReference type="Pfam" id="PF21306">
    <property type="entry name" value="TetR_C_40"/>
    <property type="match status" value="1"/>
</dbReference>
<keyword evidence="1 2" id="KW-0238">DNA-binding</keyword>
<sequence>MSFSMTDIVQTKRHRTRDQLLVAAQELLLAEGAAVLGVRRVATQAGLVHSSFYNYYADTGALLDGLASLLVAGHLKAVGQVRDGIEAPAELFAVTTRQTLRIFQASPRYTRLMFDSGIPVDRLSRGLGAHMRQDLRAGVRDDSFRVHDLDVAVTIASGAILALALAHLRRSKRAADIDGLTLELLRMLGVPAERAEALATAKVTFSEAPAIPMTWKALGLVAPD</sequence>
<keyword evidence="5" id="KW-1185">Reference proteome</keyword>
<dbReference type="SUPFAM" id="SSF46689">
    <property type="entry name" value="Homeodomain-like"/>
    <property type="match status" value="1"/>
</dbReference>
<feature type="domain" description="HTH tetR-type" evidence="3">
    <location>
        <begin position="14"/>
        <end position="74"/>
    </location>
</feature>
<evidence type="ECO:0000313" key="4">
    <source>
        <dbReference type="EMBL" id="PWR21350.1"/>
    </source>
</evidence>
<dbReference type="AlphaFoldDB" id="A0A317E546"/>
<dbReference type="PROSITE" id="PS50977">
    <property type="entry name" value="HTH_TETR_2"/>
    <property type="match status" value="1"/>
</dbReference>
<evidence type="ECO:0000313" key="5">
    <source>
        <dbReference type="Proteomes" id="UP000245461"/>
    </source>
</evidence>
<gene>
    <name evidence="4" type="ORF">DKG74_12985</name>
</gene>